<dbReference type="AlphaFoldDB" id="A0AAV8SI30"/>
<evidence type="ECO:0000313" key="2">
    <source>
        <dbReference type="EMBL" id="KAJ8751664.1"/>
    </source>
</evidence>
<comment type="caution">
    <text evidence="2">The sequence shown here is derived from an EMBL/GenBank/DDBJ whole genome shotgun (WGS) entry which is preliminary data.</text>
</comment>
<evidence type="ECO:0000313" key="3">
    <source>
        <dbReference type="Proteomes" id="UP001159364"/>
    </source>
</evidence>
<dbReference type="InterPro" id="IPR008586">
    <property type="entry name" value="DUF868_pln"/>
</dbReference>
<keyword evidence="3" id="KW-1185">Reference proteome</keyword>
<accession>A0AAV8SI30</accession>
<evidence type="ECO:0000256" key="1">
    <source>
        <dbReference type="SAM" id="MobiDB-lite"/>
    </source>
</evidence>
<sequence length="402" mass="45216">MHAPSKLSIRPMSLQSSPFPSCFRPSSAAADHHNLPPLPPPASGNPNLSTSLYQTHLGLFSLTWSRTLFGHCLNLHLHPNDDNNCSPLSLPYLLSLSTLSCQLHINSFPFWKKHGSKKLHIVGQDTASPAPRIQLYWDFSRAKFGSRPEPQSGYYIAVVVGSETVLLVGDLTKEAYRKTKSPKPERSQVLVMRREHVFGNRAYKTKVRFGGKNREISIECSVNNDARLSFSVDSKRVLQIKRLKWKFRGNEKVEVDGVPVQISWDVYNWFFDDLSNSHAVFMFRFETLDIIEGEEHEVVGVENRECDGEAFGGYHQHAEEKNGAASWQQSQSSGSFGMRGVEWKRMRKSLMRTARSSSSSSISMSSVSSGCSSSVMEWASTEESELFGPKGFSLLVYAWNKK</sequence>
<gene>
    <name evidence="2" type="ORF">K2173_025823</name>
</gene>
<feature type="region of interest" description="Disordered" evidence="1">
    <location>
        <begin position="28"/>
        <end position="47"/>
    </location>
</feature>
<protein>
    <recommendedName>
        <fullName evidence="4">DUF868 family protein</fullName>
    </recommendedName>
</protein>
<dbReference type="PANTHER" id="PTHR31972">
    <property type="entry name" value="EXPRESSED PROTEIN"/>
    <property type="match status" value="1"/>
</dbReference>
<proteinExistence type="predicted"/>
<dbReference type="Pfam" id="PF05910">
    <property type="entry name" value="DUF868"/>
    <property type="match status" value="1"/>
</dbReference>
<dbReference type="EMBL" id="JAIWQS010000011">
    <property type="protein sequence ID" value="KAJ8751664.1"/>
    <property type="molecule type" value="Genomic_DNA"/>
</dbReference>
<dbReference type="Proteomes" id="UP001159364">
    <property type="component" value="Linkage Group LG11"/>
</dbReference>
<organism evidence="2 3">
    <name type="scientific">Erythroxylum novogranatense</name>
    <dbReference type="NCBI Taxonomy" id="1862640"/>
    <lineage>
        <taxon>Eukaryota</taxon>
        <taxon>Viridiplantae</taxon>
        <taxon>Streptophyta</taxon>
        <taxon>Embryophyta</taxon>
        <taxon>Tracheophyta</taxon>
        <taxon>Spermatophyta</taxon>
        <taxon>Magnoliopsida</taxon>
        <taxon>eudicotyledons</taxon>
        <taxon>Gunneridae</taxon>
        <taxon>Pentapetalae</taxon>
        <taxon>rosids</taxon>
        <taxon>fabids</taxon>
        <taxon>Malpighiales</taxon>
        <taxon>Erythroxylaceae</taxon>
        <taxon>Erythroxylum</taxon>
    </lineage>
</organism>
<evidence type="ECO:0008006" key="4">
    <source>
        <dbReference type="Google" id="ProtNLM"/>
    </source>
</evidence>
<name>A0AAV8SI30_9ROSI</name>
<feature type="region of interest" description="Disordered" evidence="1">
    <location>
        <begin position="1"/>
        <end position="20"/>
    </location>
</feature>
<reference evidence="2 3" key="1">
    <citation type="submission" date="2021-09" db="EMBL/GenBank/DDBJ databases">
        <title>Genomic insights and catalytic innovation underlie evolution of tropane alkaloids biosynthesis.</title>
        <authorList>
            <person name="Wang Y.-J."/>
            <person name="Tian T."/>
            <person name="Huang J.-P."/>
            <person name="Huang S.-X."/>
        </authorList>
    </citation>
    <scope>NUCLEOTIDE SEQUENCE [LARGE SCALE GENOMIC DNA]</scope>
    <source>
        <strain evidence="2">KIB-2018</strain>
        <tissue evidence="2">Leaf</tissue>
    </source>
</reference>
<dbReference type="PANTHER" id="PTHR31972:SF3">
    <property type="entry name" value="OS09G0416600 PROTEIN"/>
    <property type="match status" value="1"/>
</dbReference>